<evidence type="ECO:0000256" key="1">
    <source>
        <dbReference type="SAM" id="MobiDB-lite"/>
    </source>
</evidence>
<evidence type="ECO:0000256" key="2">
    <source>
        <dbReference type="SAM" id="SignalP"/>
    </source>
</evidence>
<feature type="region of interest" description="Disordered" evidence="1">
    <location>
        <begin position="51"/>
        <end position="84"/>
    </location>
</feature>
<proteinExistence type="predicted"/>
<feature type="compositionally biased region" description="Pro residues" evidence="1">
    <location>
        <begin position="73"/>
        <end position="84"/>
    </location>
</feature>
<feature type="signal peptide" evidence="2">
    <location>
        <begin position="1"/>
        <end position="22"/>
    </location>
</feature>
<accession>A0A811SCC1</accession>
<gene>
    <name evidence="3" type="ORF">NCGR_LOCUS63349</name>
</gene>
<evidence type="ECO:0000313" key="4">
    <source>
        <dbReference type="Proteomes" id="UP000604825"/>
    </source>
</evidence>
<evidence type="ECO:0000313" key="3">
    <source>
        <dbReference type="EMBL" id="CAD6339251.1"/>
    </source>
</evidence>
<dbReference type="Proteomes" id="UP000604825">
    <property type="component" value="Unassembled WGS sequence"/>
</dbReference>
<keyword evidence="4" id="KW-1185">Reference proteome</keyword>
<feature type="region of interest" description="Disordered" evidence="1">
    <location>
        <begin position="21"/>
        <end position="40"/>
    </location>
</feature>
<name>A0A811SCC1_9POAL</name>
<feature type="chain" id="PRO_5032656622" evidence="2">
    <location>
        <begin position="23"/>
        <end position="84"/>
    </location>
</feature>
<sequence length="84" mass="7956">MATKLLPVAVASTAAAFGVVAGAGGRKSRRGKGAPDPAWAGSTHMVAAAVESGDAGGRDGAVADSDEEAAARPPSPPPPAAAHG</sequence>
<dbReference type="AlphaFoldDB" id="A0A811SCC1"/>
<protein>
    <submittedName>
        <fullName evidence="3">Uncharacterized protein</fullName>
    </submittedName>
</protein>
<dbReference type="EMBL" id="CAJGYO010000019">
    <property type="protein sequence ID" value="CAD6339251.1"/>
    <property type="molecule type" value="Genomic_DNA"/>
</dbReference>
<reference evidence="3" key="1">
    <citation type="submission" date="2020-10" db="EMBL/GenBank/DDBJ databases">
        <authorList>
            <person name="Han B."/>
            <person name="Lu T."/>
            <person name="Zhao Q."/>
            <person name="Huang X."/>
            <person name="Zhao Y."/>
        </authorList>
    </citation>
    <scope>NUCLEOTIDE SEQUENCE</scope>
</reference>
<organism evidence="3 4">
    <name type="scientific">Miscanthus lutarioriparius</name>
    <dbReference type="NCBI Taxonomy" id="422564"/>
    <lineage>
        <taxon>Eukaryota</taxon>
        <taxon>Viridiplantae</taxon>
        <taxon>Streptophyta</taxon>
        <taxon>Embryophyta</taxon>
        <taxon>Tracheophyta</taxon>
        <taxon>Spermatophyta</taxon>
        <taxon>Magnoliopsida</taxon>
        <taxon>Liliopsida</taxon>
        <taxon>Poales</taxon>
        <taxon>Poaceae</taxon>
        <taxon>PACMAD clade</taxon>
        <taxon>Panicoideae</taxon>
        <taxon>Andropogonodae</taxon>
        <taxon>Andropogoneae</taxon>
        <taxon>Saccharinae</taxon>
        <taxon>Miscanthus</taxon>
    </lineage>
</organism>
<keyword evidence="2" id="KW-0732">Signal</keyword>
<comment type="caution">
    <text evidence="3">The sequence shown here is derived from an EMBL/GenBank/DDBJ whole genome shotgun (WGS) entry which is preliminary data.</text>
</comment>